<keyword evidence="5" id="KW-1185">Reference proteome</keyword>
<dbReference type="CDD" id="cd00564">
    <property type="entry name" value="TMP_TenI"/>
    <property type="match status" value="1"/>
</dbReference>
<accession>A0ABY4HRM0</accession>
<dbReference type="RefSeq" id="WP_246918584.1">
    <property type="nucleotide sequence ID" value="NZ_CP090145.1"/>
</dbReference>
<evidence type="ECO:0000259" key="3">
    <source>
        <dbReference type="Pfam" id="PF02581"/>
    </source>
</evidence>
<dbReference type="Gene3D" id="3.20.20.70">
    <property type="entry name" value="Aldolase class I"/>
    <property type="match status" value="1"/>
</dbReference>
<dbReference type="PANTHER" id="PTHR20857:SF15">
    <property type="entry name" value="THIAMINE-PHOSPHATE SYNTHASE"/>
    <property type="match status" value="1"/>
</dbReference>
<sequence>MIVISNPTEITNEINIINSLFEEGMELFHIRKPNYSIEELRSFLSAINSSYYSKLVLHQHHELAEEFQIKRVHFTEKERLTKPVKLSKPDRYKFLSTSVHSIKDFNILSNAFDYAFLSPIYPSISKQNYVPTKNAFEEIKKRTNHHTKLIALGGISVENIEEVLHNNFDDYALLGAIWNTKNPIENFKKCQTIAQSF</sequence>
<feature type="domain" description="Thiamine phosphate synthase/TenI" evidence="3">
    <location>
        <begin position="3"/>
        <end position="177"/>
    </location>
</feature>
<dbReference type="InterPro" id="IPR036206">
    <property type="entry name" value="ThiamineP_synth_sf"/>
</dbReference>
<name>A0ABY4HRM0_9FLAO</name>
<dbReference type="SUPFAM" id="SSF51391">
    <property type="entry name" value="Thiamin phosphate synthase"/>
    <property type="match status" value="1"/>
</dbReference>
<proteinExistence type="predicted"/>
<evidence type="ECO:0000313" key="4">
    <source>
        <dbReference type="EMBL" id="UOX35358.1"/>
    </source>
</evidence>
<reference evidence="4" key="1">
    <citation type="submission" date="2021-12" db="EMBL/GenBank/DDBJ databases">
        <authorList>
            <person name="Cha I.-T."/>
            <person name="Lee K.-E."/>
            <person name="Park S.-J."/>
        </authorList>
    </citation>
    <scope>NUCLEOTIDE SEQUENCE</scope>
    <source>
        <strain evidence="4">YSM-43</strain>
    </source>
</reference>
<dbReference type="InterPro" id="IPR022998">
    <property type="entry name" value="ThiamineP_synth_TenI"/>
</dbReference>
<evidence type="ECO:0000256" key="2">
    <source>
        <dbReference type="ARBA" id="ARBA00022977"/>
    </source>
</evidence>
<keyword evidence="2" id="KW-0784">Thiamine biosynthesis</keyword>
<reference evidence="4" key="2">
    <citation type="submission" date="2022-04" db="EMBL/GenBank/DDBJ databases">
        <title>Complete Genome Sequence of Flavobacterium sediminilitoris YSM-43, Isolated from a Tidal Sediment.</title>
        <authorList>
            <person name="Lee P.A."/>
        </authorList>
    </citation>
    <scope>NUCLEOTIDE SEQUENCE</scope>
    <source>
        <strain evidence="4">YSM-43</strain>
    </source>
</reference>
<organism evidence="4 5">
    <name type="scientific">Flavobacterium sediminilitoris</name>
    <dbReference type="NCBI Taxonomy" id="2024526"/>
    <lineage>
        <taxon>Bacteria</taxon>
        <taxon>Pseudomonadati</taxon>
        <taxon>Bacteroidota</taxon>
        <taxon>Flavobacteriia</taxon>
        <taxon>Flavobacteriales</taxon>
        <taxon>Flavobacteriaceae</taxon>
        <taxon>Flavobacterium</taxon>
    </lineage>
</organism>
<gene>
    <name evidence="4" type="ORF">LXD69_07510</name>
</gene>
<evidence type="ECO:0000256" key="1">
    <source>
        <dbReference type="ARBA" id="ARBA00004948"/>
    </source>
</evidence>
<dbReference type="PANTHER" id="PTHR20857">
    <property type="entry name" value="THIAMINE-PHOSPHATE PYROPHOSPHORYLASE"/>
    <property type="match status" value="1"/>
</dbReference>
<dbReference type="Proteomes" id="UP000830454">
    <property type="component" value="Chromosome"/>
</dbReference>
<dbReference type="EMBL" id="CP090145">
    <property type="protein sequence ID" value="UOX35358.1"/>
    <property type="molecule type" value="Genomic_DNA"/>
</dbReference>
<protein>
    <submittedName>
        <fullName evidence="4">Thiamine phosphate synthase</fullName>
    </submittedName>
</protein>
<evidence type="ECO:0000313" key="5">
    <source>
        <dbReference type="Proteomes" id="UP000830454"/>
    </source>
</evidence>
<dbReference type="Pfam" id="PF02581">
    <property type="entry name" value="TMP-TENI"/>
    <property type="match status" value="1"/>
</dbReference>
<dbReference type="InterPro" id="IPR013785">
    <property type="entry name" value="Aldolase_TIM"/>
</dbReference>
<comment type="pathway">
    <text evidence="1">Cofactor biosynthesis; thiamine diphosphate biosynthesis.</text>
</comment>